<dbReference type="EMBL" id="FP565814">
    <property type="protein sequence ID" value="CBH24962.1"/>
    <property type="molecule type" value="Genomic_DNA"/>
</dbReference>
<dbReference type="PANTHER" id="PTHR34387:SF2">
    <property type="entry name" value="SLR1258 PROTEIN"/>
    <property type="match status" value="1"/>
</dbReference>
<reference evidence="2 3" key="1">
    <citation type="journal article" date="2010" name="ISME J.">
        <title>Fine-scale evolution: genomic, phenotypic and ecological differentiation in two coexisting Salinibacter ruber strains.</title>
        <authorList>
            <person name="Pena A."/>
            <person name="Teeling H."/>
            <person name="Huerta-Cepas J."/>
            <person name="Santos F."/>
            <person name="Yarza P."/>
            <person name="Brito-Echeverria J."/>
            <person name="Lucio M."/>
            <person name="Schmitt-Kopplin P."/>
            <person name="Meseguer I."/>
            <person name="Schenowitz C."/>
            <person name="Dossat C."/>
            <person name="Barbe V."/>
            <person name="Dopazo J."/>
            <person name="Rossello-Mora R."/>
            <person name="Schuler M."/>
            <person name="Glockner F.O."/>
            <person name="Amann R."/>
            <person name="Gabaldon T."/>
            <person name="Anton J."/>
        </authorList>
    </citation>
    <scope>NUCLEOTIDE SEQUENCE [LARGE SCALE GENOMIC DNA]</scope>
    <source>
        <strain evidence="2 3">M8</strain>
    </source>
</reference>
<dbReference type="AlphaFoldDB" id="D5HAA7"/>
<gene>
    <name evidence="2" type="ordered locus">SRM_02041</name>
</gene>
<protein>
    <recommendedName>
        <fullName evidence="4">Outer membrane protein</fullName>
    </recommendedName>
</protein>
<dbReference type="Gene3D" id="3.30.110.170">
    <property type="entry name" value="Protein of unknown function (DUF541), domain 1"/>
    <property type="match status" value="1"/>
</dbReference>
<proteinExistence type="predicted"/>
<evidence type="ECO:0000313" key="2">
    <source>
        <dbReference type="EMBL" id="CBH24962.1"/>
    </source>
</evidence>
<dbReference type="Gene3D" id="3.30.70.2970">
    <property type="entry name" value="Protein of unknown function (DUF541), domain 2"/>
    <property type="match status" value="1"/>
</dbReference>
<evidence type="ECO:0000256" key="1">
    <source>
        <dbReference type="SAM" id="SignalP"/>
    </source>
</evidence>
<sequence length="258" mass="28443">MCHAYSMPCPPMFYRFFPLWLVVVAAFFTAVGPAAAQDDDRSTVSVSGEGTVTAQPDQALVRFGVVTRAETAGAARTQNATAAKTAMNAVRGLDVPEEKLQMERLRLQPQYEYNDEENRRELVGYEATRQVVVELDRLDVLPQLVADVVEGGANELDGIDYRLSDRTQFRNEALREAARAAREKARLLAATLDAQLGSVRTINEQSFDFVRPQPQRARVEMAKTTSTGQGEPEAYAAGEIEVSAQVQVTFDLLTGPDR</sequence>
<dbReference type="Pfam" id="PF04402">
    <property type="entry name" value="SIMPL"/>
    <property type="match status" value="1"/>
</dbReference>
<dbReference type="InterPro" id="IPR007497">
    <property type="entry name" value="SIMPL/DUF541"/>
</dbReference>
<dbReference type="InterPro" id="IPR052022">
    <property type="entry name" value="26kDa_periplasmic_antigen"/>
</dbReference>
<feature type="signal peptide" evidence="1">
    <location>
        <begin position="1"/>
        <end position="36"/>
    </location>
</feature>
<reference evidence="3" key="2">
    <citation type="submission" date="2010-04" db="EMBL/GenBank/DDBJ databases">
        <title>Genome sequence of Salinibacter ruber M8.</title>
        <authorList>
            <consortium name="Genoscope"/>
        </authorList>
    </citation>
    <scope>NUCLEOTIDE SEQUENCE [LARGE SCALE GENOMIC DNA]</scope>
    <source>
        <strain evidence="3">M8</strain>
    </source>
</reference>
<evidence type="ECO:0000313" key="3">
    <source>
        <dbReference type="Proteomes" id="UP000000933"/>
    </source>
</evidence>
<dbReference type="GO" id="GO:0006974">
    <property type="term" value="P:DNA damage response"/>
    <property type="evidence" value="ECO:0007669"/>
    <property type="project" value="TreeGrafter"/>
</dbReference>
<dbReference type="HOGENOM" id="CLU_080344_1_2_10"/>
<organism evidence="2 3">
    <name type="scientific">Salinibacter ruber (strain M8)</name>
    <dbReference type="NCBI Taxonomy" id="761659"/>
    <lineage>
        <taxon>Bacteria</taxon>
        <taxon>Pseudomonadati</taxon>
        <taxon>Rhodothermota</taxon>
        <taxon>Rhodothermia</taxon>
        <taxon>Rhodothermales</taxon>
        <taxon>Salinibacteraceae</taxon>
        <taxon>Salinibacter</taxon>
    </lineage>
</organism>
<evidence type="ECO:0008006" key="4">
    <source>
        <dbReference type="Google" id="ProtNLM"/>
    </source>
</evidence>
<dbReference type="KEGG" id="srm:SRM_02041"/>
<name>D5HAA7_SALRM</name>
<keyword evidence="1" id="KW-0732">Signal</keyword>
<feature type="chain" id="PRO_5003073187" description="Outer membrane protein" evidence="1">
    <location>
        <begin position="37"/>
        <end position="258"/>
    </location>
</feature>
<dbReference type="Proteomes" id="UP000000933">
    <property type="component" value="Chromosome"/>
</dbReference>
<dbReference type="PANTHER" id="PTHR34387">
    <property type="entry name" value="SLR1258 PROTEIN"/>
    <property type="match status" value="1"/>
</dbReference>
<accession>D5HAA7</accession>